<dbReference type="RefSeq" id="WP_246273945.1">
    <property type="nucleotide sequence ID" value="NZ_BAABGO010000052.1"/>
</dbReference>
<protein>
    <recommendedName>
        <fullName evidence="1">Winged helix-turn helix domain-containing protein</fullName>
    </recommendedName>
</protein>
<accession>A0A6V8K9P0</accession>
<dbReference type="SUPFAM" id="SSF46689">
    <property type="entry name" value="Homeodomain-like"/>
    <property type="match status" value="1"/>
</dbReference>
<reference evidence="2 3" key="1">
    <citation type="submission" date="2020-03" db="EMBL/GenBank/DDBJ databases">
        <title>Whole genome shotgun sequence of Phytohabitans houttuyneae NBRC 108639.</title>
        <authorList>
            <person name="Komaki H."/>
            <person name="Tamura T."/>
        </authorList>
    </citation>
    <scope>NUCLEOTIDE SEQUENCE [LARGE SCALE GENOMIC DNA]</scope>
    <source>
        <strain evidence="2 3">NBRC 108639</strain>
    </source>
</reference>
<evidence type="ECO:0000313" key="2">
    <source>
        <dbReference type="EMBL" id="GFJ81933.1"/>
    </source>
</evidence>
<sequence length="174" mass="19429">MTVARSAAYLVRVRYPDGGGLTAEGRARREAVRLRAAALFASNVPVAEIARRLRVSHNAVYVWRRRWVASGEAGLASKGPSGSDCRLSDAQLDALAAALDEGPAAHGYVEDQRWTLARVADLIARLFRQRYTLRGVSLLLHRMGFSPQMPKYRPVEQDEEAIATWRREVWTQAK</sequence>
<dbReference type="Proteomes" id="UP000482800">
    <property type="component" value="Unassembled WGS sequence"/>
</dbReference>
<dbReference type="EMBL" id="BLPF01000002">
    <property type="protein sequence ID" value="GFJ81933.1"/>
    <property type="molecule type" value="Genomic_DNA"/>
</dbReference>
<dbReference type="InterPro" id="IPR009057">
    <property type="entry name" value="Homeodomain-like_sf"/>
</dbReference>
<organism evidence="2 3">
    <name type="scientific">Phytohabitans houttuyneae</name>
    <dbReference type="NCBI Taxonomy" id="1076126"/>
    <lineage>
        <taxon>Bacteria</taxon>
        <taxon>Bacillati</taxon>
        <taxon>Actinomycetota</taxon>
        <taxon>Actinomycetes</taxon>
        <taxon>Micromonosporales</taxon>
        <taxon>Micromonosporaceae</taxon>
    </lineage>
</organism>
<reference evidence="2 3" key="2">
    <citation type="submission" date="2020-03" db="EMBL/GenBank/DDBJ databases">
        <authorList>
            <person name="Ichikawa N."/>
            <person name="Kimura A."/>
            <person name="Kitahashi Y."/>
            <person name="Uohara A."/>
        </authorList>
    </citation>
    <scope>NUCLEOTIDE SEQUENCE [LARGE SCALE GENOMIC DNA]</scope>
    <source>
        <strain evidence="2 3">NBRC 108639</strain>
    </source>
</reference>
<dbReference type="InterPro" id="IPR025959">
    <property type="entry name" value="Winged_HTH_dom"/>
</dbReference>
<evidence type="ECO:0000259" key="1">
    <source>
        <dbReference type="Pfam" id="PF13592"/>
    </source>
</evidence>
<name>A0A6V8K9P0_9ACTN</name>
<gene>
    <name evidence="2" type="ORF">Phou_061130</name>
</gene>
<feature type="domain" description="Winged helix-turn helix" evidence="1">
    <location>
        <begin position="110"/>
        <end position="168"/>
    </location>
</feature>
<proteinExistence type="predicted"/>
<dbReference type="Pfam" id="PF13592">
    <property type="entry name" value="HTH_33"/>
    <property type="match status" value="1"/>
</dbReference>
<keyword evidence="3" id="KW-1185">Reference proteome</keyword>
<dbReference type="Pfam" id="PF13384">
    <property type="entry name" value="HTH_23"/>
    <property type="match status" value="1"/>
</dbReference>
<comment type="caution">
    <text evidence="2">The sequence shown here is derived from an EMBL/GenBank/DDBJ whole genome shotgun (WGS) entry which is preliminary data.</text>
</comment>
<evidence type="ECO:0000313" key="3">
    <source>
        <dbReference type="Proteomes" id="UP000482800"/>
    </source>
</evidence>
<dbReference type="AlphaFoldDB" id="A0A6V8K9P0"/>